<dbReference type="GO" id="GO:0005778">
    <property type="term" value="C:peroxisomal membrane"/>
    <property type="evidence" value="ECO:0007669"/>
    <property type="project" value="UniProtKB-SubCell"/>
</dbReference>
<keyword evidence="4" id="KW-0812">Transmembrane</keyword>
<dbReference type="Proteomes" id="UP000006968">
    <property type="component" value="Chromosome IV"/>
</dbReference>
<dbReference type="PRINTS" id="PR02104">
    <property type="entry name" value="INPROXISOME2"/>
</dbReference>
<dbReference type="HOGENOM" id="CLU_024345_0_0_1"/>
<proteinExistence type="inferred from homology"/>
<accession>J8LQ36</accession>
<reference evidence="10 11" key="1">
    <citation type="journal article" date="2013" name="BMC Genomics">
        <title>High quality de novo sequencing and assembly of the Saccharomyces arboricolus genome.</title>
        <authorList>
            <person name="Liti G."/>
            <person name="Nguyen Ba A.N."/>
            <person name="Blythe M."/>
            <person name="Mueller C.A."/>
            <person name="Bergstroem A."/>
            <person name="Cubillos F.A."/>
            <person name="Dafhnis-Calas F."/>
            <person name="Khoshraftar S."/>
            <person name="Malla S."/>
            <person name="Mehta N."/>
            <person name="Siow C.C."/>
            <person name="Warringer J."/>
            <person name="Moses A.M."/>
            <person name="Louis E.J."/>
            <person name="Nieduszynski C.A."/>
        </authorList>
    </citation>
    <scope>NUCLEOTIDE SEQUENCE [LARGE SCALE GENOMIC DNA]</scope>
    <source>
        <strain evidence="11">H-6 / AS 2.3317 / CBS 10644</strain>
    </source>
</reference>
<keyword evidence="5" id="KW-1133">Transmembrane helix</keyword>
<dbReference type="AlphaFoldDB" id="J8LQ36"/>
<keyword evidence="6" id="KW-0472">Membrane</keyword>
<evidence type="ECO:0000256" key="4">
    <source>
        <dbReference type="ARBA" id="ARBA00022692"/>
    </source>
</evidence>
<evidence type="ECO:0000256" key="6">
    <source>
        <dbReference type="ARBA" id="ARBA00023136"/>
    </source>
</evidence>
<name>J8LQ36_SACAR</name>
<evidence type="ECO:0000256" key="9">
    <source>
        <dbReference type="ARBA" id="ARBA00023180"/>
    </source>
</evidence>
<gene>
    <name evidence="10" type="ORF">SU7_0686</name>
</gene>
<dbReference type="GO" id="GO:0045033">
    <property type="term" value="P:peroxisome inheritance"/>
    <property type="evidence" value="ECO:0007669"/>
    <property type="project" value="InterPro"/>
</dbReference>
<comment type="similarity">
    <text evidence="2">Belongs to the INP2 family.</text>
</comment>
<keyword evidence="9" id="KW-0325">Glycoprotein</keyword>
<sequence>MTRSSHLPLLQVPGLQIFSKLKSNDDEGFMSPSPTLDRDTLLGTSEGTRHEFYSTWRKPSQLSSQSVLNEYSPTIIDRNFSPMSAQASTKHMNWDVIISKIFLQQPFGIVYRFFEEFEYSIITSHFLNDLNHYRSLLYPNQSITNFHKSSAILKAVPLNSSAFVATKYGKLSVVENKKIFINQTFNYLSTILTSYRVFRQLKKYCKEKNNLGVKRIVSSILIVVYLSIQQEYFRSHLICYKTLIEIQKVLKSLQQLDVMIHKYHLRYKEIKNHKVISRVTFMSNAEEYLSMIEELLTLSSDALFYKLKLIIDDIVILSDTSELSKYCELYGVDISNLYYNTTTTIKDLDGKLCRLKILKKFMLCCLLSLDIKGNNKFSNLSMQNALTKIFPDYMARLQYRKTTNSIDTFQNVTRLLKKLHPLLSSVLMSLNDHKYILYALPEELLPIDEGERRNTCPYSEGDEVFRTLHYLKTVENNLLSIDIRNGITENDKKVVQSKLEELLAFWKTSNPSSDNFKTKKTPVASTICRGFHLDIFKGRKSCSSLSVQKLNLERKVEFIDVTESENESSENENESENIEEYDSVAEYYKTGIDETYREGINGALDNTKADFKQLSDNELRRKLDERIYKLARENREGRERLRTAKSFELLRNTQASFQTKFGLQNQSRKNAFLESGPLNKCKVSSEETIPFLYELEGLLGKGN</sequence>
<evidence type="ECO:0000313" key="10">
    <source>
        <dbReference type="EMBL" id="EJS44207.1"/>
    </source>
</evidence>
<dbReference type="OrthoDB" id="4045067at2759"/>
<evidence type="ECO:0000313" key="11">
    <source>
        <dbReference type="Proteomes" id="UP000006968"/>
    </source>
</evidence>
<comment type="subcellular location">
    <subcellularLocation>
        <location evidence="1">Peroxisome membrane</location>
        <topology evidence="1">Single-pass membrane protein</topology>
    </subcellularLocation>
</comment>
<evidence type="ECO:0000256" key="8">
    <source>
        <dbReference type="ARBA" id="ARBA00023170"/>
    </source>
</evidence>
<keyword evidence="7" id="KW-0576">Peroxisome</keyword>
<comment type="caution">
    <text evidence="10">The sequence shown here is derived from an EMBL/GenBank/DDBJ whole genome shotgun (WGS) entry which is preliminary data.</text>
</comment>
<organism evidence="10 11">
    <name type="scientific">Saccharomyces arboricola (strain H-6 / AS 2.3317 / CBS 10644)</name>
    <name type="common">Yeast</name>
    <dbReference type="NCBI Taxonomy" id="1160507"/>
    <lineage>
        <taxon>Eukaryota</taxon>
        <taxon>Fungi</taxon>
        <taxon>Dikarya</taxon>
        <taxon>Ascomycota</taxon>
        <taxon>Saccharomycotina</taxon>
        <taxon>Saccharomycetes</taxon>
        <taxon>Saccharomycetales</taxon>
        <taxon>Saccharomycetaceae</taxon>
        <taxon>Saccharomyces</taxon>
    </lineage>
</organism>
<dbReference type="InterPro" id="IPR026235">
    <property type="entry name" value="INP2"/>
</dbReference>
<dbReference type="EMBL" id="ALIE01000043">
    <property type="protein sequence ID" value="EJS44207.1"/>
    <property type="molecule type" value="Genomic_DNA"/>
</dbReference>
<keyword evidence="8" id="KW-0675">Receptor</keyword>
<evidence type="ECO:0000256" key="5">
    <source>
        <dbReference type="ARBA" id="ARBA00022989"/>
    </source>
</evidence>
<evidence type="ECO:0000256" key="2">
    <source>
        <dbReference type="ARBA" id="ARBA00007231"/>
    </source>
</evidence>
<evidence type="ECO:0000256" key="3">
    <source>
        <dbReference type="ARBA" id="ARBA00021399"/>
    </source>
</evidence>
<evidence type="ECO:0000256" key="1">
    <source>
        <dbReference type="ARBA" id="ARBA00004549"/>
    </source>
</evidence>
<evidence type="ECO:0000256" key="7">
    <source>
        <dbReference type="ARBA" id="ARBA00023140"/>
    </source>
</evidence>
<protein>
    <recommendedName>
        <fullName evidence="3">Inheritance of peroxisomes protein 2</fullName>
    </recommendedName>
</protein>
<keyword evidence="11" id="KW-1185">Reference proteome</keyword>